<protein>
    <submittedName>
        <fullName evidence="2">Uncharacterized protein</fullName>
    </submittedName>
</protein>
<accession>I0Z1L8</accession>
<dbReference type="GeneID" id="17042539"/>
<comment type="caution">
    <text evidence="2">The sequence shown here is derived from an EMBL/GenBank/DDBJ whole genome shotgun (WGS) entry which is preliminary data.</text>
</comment>
<dbReference type="KEGG" id="csl:COCSUDRAFT_61967"/>
<feature type="compositionally biased region" description="Low complexity" evidence="1">
    <location>
        <begin position="49"/>
        <end position="99"/>
    </location>
</feature>
<dbReference type="RefSeq" id="XP_005649081.1">
    <property type="nucleotide sequence ID" value="XM_005649024.1"/>
</dbReference>
<reference evidence="2 3" key="1">
    <citation type="journal article" date="2012" name="Genome Biol.">
        <title>The genome of the polar eukaryotic microalga coccomyxa subellipsoidea reveals traits of cold adaptation.</title>
        <authorList>
            <person name="Blanc G."/>
            <person name="Agarkova I."/>
            <person name="Grimwood J."/>
            <person name="Kuo A."/>
            <person name="Brueggeman A."/>
            <person name="Dunigan D."/>
            <person name="Gurnon J."/>
            <person name="Ladunga I."/>
            <person name="Lindquist E."/>
            <person name="Lucas S."/>
            <person name="Pangilinan J."/>
            <person name="Proschold T."/>
            <person name="Salamov A."/>
            <person name="Schmutz J."/>
            <person name="Weeks D."/>
            <person name="Yamada T."/>
            <person name="Claverie J.M."/>
            <person name="Grigoriev I."/>
            <person name="Van Etten J."/>
            <person name="Lomsadze A."/>
            <person name="Borodovsky M."/>
        </authorList>
    </citation>
    <scope>NUCLEOTIDE SEQUENCE [LARGE SCALE GENOMIC DNA]</scope>
    <source>
        <strain evidence="2 3">C-169</strain>
    </source>
</reference>
<dbReference type="AlphaFoldDB" id="I0Z1L8"/>
<sequence>MPLFLEDEGGQLVSALQGWLDTLDRQMGATGDSLLPPLLISGLTKPQRPSSSTSGPSAPTIPSSSSATSAPGGSSSGISPGLSAKPSRVVSSSSKSSSSTACMYNTTFGGGIISNRRTCGRDRLSWPLYLQQRTMLTKQPMRQALWGSWK</sequence>
<evidence type="ECO:0000313" key="2">
    <source>
        <dbReference type="EMBL" id="EIE24537.1"/>
    </source>
</evidence>
<organism evidence="2 3">
    <name type="scientific">Coccomyxa subellipsoidea (strain C-169)</name>
    <name type="common">Green microalga</name>
    <dbReference type="NCBI Taxonomy" id="574566"/>
    <lineage>
        <taxon>Eukaryota</taxon>
        <taxon>Viridiplantae</taxon>
        <taxon>Chlorophyta</taxon>
        <taxon>core chlorophytes</taxon>
        <taxon>Trebouxiophyceae</taxon>
        <taxon>Trebouxiophyceae incertae sedis</taxon>
        <taxon>Coccomyxaceae</taxon>
        <taxon>Coccomyxa</taxon>
        <taxon>Coccomyxa subellipsoidea</taxon>
    </lineage>
</organism>
<keyword evidence="3" id="KW-1185">Reference proteome</keyword>
<proteinExistence type="predicted"/>
<dbReference type="Proteomes" id="UP000007264">
    <property type="component" value="Unassembled WGS sequence"/>
</dbReference>
<gene>
    <name evidence="2" type="ORF">COCSUDRAFT_61967</name>
</gene>
<evidence type="ECO:0000313" key="3">
    <source>
        <dbReference type="Proteomes" id="UP000007264"/>
    </source>
</evidence>
<evidence type="ECO:0000256" key="1">
    <source>
        <dbReference type="SAM" id="MobiDB-lite"/>
    </source>
</evidence>
<feature type="region of interest" description="Disordered" evidence="1">
    <location>
        <begin position="38"/>
        <end position="100"/>
    </location>
</feature>
<name>I0Z1L8_COCSC</name>
<dbReference type="EMBL" id="AGSI01000005">
    <property type="protein sequence ID" value="EIE24537.1"/>
    <property type="molecule type" value="Genomic_DNA"/>
</dbReference>